<evidence type="ECO:0000313" key="3">
    <source>
        <dbReference type="Proteomes" id="UP001163046"/>
    </source>
</evidence>
<accession>A0A9X0CG12</accession>
<feature type="transmembrane region" description="Helical" evidence="1">
    <location>
        <begin position="39"/>
        <end position="60"/>
    </location>
</feature>
<organism evidence="2 3">
    <name type="scientific">Desmophyllum pertusum</name>
    <dbReference type="NCBI Taxonomy" id="174260"/>
    <lineage>
        <taxon>Eukaryota</taxon>
        <taxon>Metazoa</taxon>
        <taxon>Cnidaria</taxon>
        <taxon>Anthozoa</taxon>
        <taxon>Hexacorallia</taxon>
        <taxon>Scleractinia</taxon>
        <taxon>Caryophylliina</taxon>
        <taxon>Caryophylliidae</taxon>
        <taxon>Desmophyllum</taxon>
    </lineage>
</organism>
<reference evidence="2" key="1">
    <citation type="submission" date="2023-01" db="EMBL/GenBank/DDBJ databases">
        <title>Genome assembly of the deep-sea coral Lophelia pertusa.</title>
        <authorList>
            <person name="Herrera S."/>
            <person name="Cordes E."/>
        </authorList>
    </citation>
    <scope>NUCLEOTIDE SEQUENCE</scope>
    <source>
        <strain evidence="2">USNM1676648</strain>
        <tissue evidence="2">Polyp</tissue>
    </source>
</reference>
<dbReference type="Proteomes" id="UP001163046">
    <property type="component" value="Unassembled WGS sequence"/>
</dbReference>
<keyword evidence="1" id="KW-1133">Transmembrane helix</keyword>
<dbReference type="EMBL" id="MU827788">
    <property type="protein sequence ID" value="KAJ7331630.1"/>
    <property type="molecule type" value="Genomic_DNA"/>
</dbReference>
<keyword evidence="1" id="KW-0472">Membrane</keyword>
<sequence length="97" mass="10637">MSQGKYIKKIDSGDVVRIENGAGNEAFASERKRSRQEKLLFVAVLILLIVAIIFIVLYVLEATKEEEVETTTKPTMTPVCLSPGCVFSASGKIFLQG</sequence>
<keyword evidence="1" id="KW-0812">Transmembrane</keyword>
<gene>
    <name evidence="2" type="ORF">OS493_019220</name>
</gene>
<evidence type="ECO:0000313" key="2">
    <source>
        <dbReference type="EMBL" id="KAJ7331630.1"/>
    </source>
</evidence>
<proteinExistence type="predicted"/>
<evidence type="ECO:0000256" key="1">
    <source>
        <dbReference type="SAM" id="Phobius"/>
    </source>
</evidence>
<keyword evidence="3" id="KW-1185">Reference proteome</keyword>
<comment type="caution">
    <text evidence="2">The sequence shown here is derived from an EMBL/GenBank/DDBJ whole genome shotgun (WGS) entry which is preliminary data.</text>
</comment>
<dbReference type="AlphaFoldDB" id="A0A9X0CG12"/>
<protein>
    <submittedName>
        <fullName evidence="2">Uncharacterized protein</fullName>
    </submittedName>
</protein>
<name>A0A9X0CG12_9CNID</name>